<keyword evidence="2" id="KW-1185">Reference proteome</keyword>
<gene>
    <name evidence="1" type="ORF">PACLA_8A064321</name>
</gene>
<accession>A0A6S7GMK0</accession>
<dbReference type="AlphaFoldDB" id="A0A6S7GMK0"/>
<dbReference type="EMBL" id="CACRXK020002219">
    <property type="protein sequence ID" value="CAB3993258.1"/>
    <property type="molecule type" value="Genomic_DNA"/>
</dbReference>
<sequence length="159" mass="17319">MNQRLMIGILFVSKAANVGMIDLSQEPCTSASCSSNPAPVSDIDKIENSEVDILASPETSSVRVECPTCFDFFEISEIADHTDCCADIWIGEVEHCNDFENVPGSPDKVQQIPELQQLPEGTVEENIKSILAELAETEISGQARINTRRTLIVEGTSFG</sequence>
<comment type="caution">
    <text evidence="1">The sequence shown here is derived from an EMBL/GenBank/DDBJ whole genome shotgun (WGS) entry which is preliminary data.</text>
</comment>
<protein>
    <submittedName>
        <fullName evidence="1">Uncharacterized protein</fullName>
    </submittedName>
</protein>
<organism evidence="1 2">
    <name type="scientific">Paramuricea clavata</name>
    <name type="common">Red gorgonian</name>
    <name type="synonym">Violescent sea-whip</name>
    <dbReference type="NCBI Taxonomy" id="317549"/>
    <lineage>
        <taxon>Eukaryota</taxon>
        <taxon>Metazoa</taxon>
        <taxon>Cnidaria</taxon>
        <taxon>Anthozoa</taxon>
        <taxon>Octocorallia</taxon>
        <taxon>Malacalcyonacea</taxon>
        <taxon>Plexauridae</taxon>
        <taxon>Paramuricea</taxon>
    </lineage>
</organism>
<evidence type="ECO:0000313" key="2">
    <source>
        <dbReference type="Proteomes" id="UP001152795"/>
    </source>
</evidence>
<name>A0A6S7GMK0_PARCT</name>
<dbReference type="Proteomes" id="UP001152795">
    <property type="component" value="Unassembled WGS sequence"/>
</dbReference>
<proteinExistence type="predicted"/>
<evidence type="ECO:0000313" key="1">
    <source>
        <dbReference type="EMBL" id="CAB3993258.1"/>
    </source>
</evidence>
<reference evidence="1" key="1">
    <citation type="submission" date="2020-04" db="EMBL/GenBank/DDBJ databases">
        <authorList>
            <person name="Alioto T."/>
            <person name="Alioto T."/>
            <person name="Gomez Garrido J."/>
        </authorList>
    </citation>
    <scope>NUCLEOTIDE SEQUENCE</scope>
    <source>
        <strain evidence="1">A484AB</strain>
    </source>
</reference>